<dbReference type="InterPro" id="IPR000515">
    <property type="entry name" value="MetI-like"/>
</dbReference>
<feature type="transmembrane region" description="Helical" evidence="7">
    <location>
        <begin position="21"/>
        <end position="42"/>
    </location>
</feature>
<feature type="transmembrane region" description="Helical" evidence="7">
    <location>
        <begin position="188"/>
        <end position="213"/>
    </location>
</feature>
<keyword evidence="4 7" id="KW-0812">Transmembrane</keyword>
<keyword evidence="5 7" id="KW-1133">Transmembrane helix</keyword>
<dbReference type="CDD" id="cd06261">
    <property type="entry name" value="TM_PBP2"/>
    <property type="match status" value="1"/>
</dbReference>
<proteinExistence type="inferred from homology"/>
<protein>
    <submittedName>
        <fullName evidence="9">Multiple sugar transport system permease protein</fullName>
    </submittedName>
</protein>
<dbReference type="Gene3D" id="1.10.3720.10">
    <property type="entry name" value="MetI-like"/>
    <property type="match status" value="1"/>
</dbReference>
<dbReference type="GO" id="GO:0005886">
    <property type="term" value="C:plasma membrane"/>
    <property type="evidence" value="ECO:0007669"/>
    <property type="project" value="UniProtKB-SubCell"/>
</dbReference>
<dbReference type="Proteomes" id="UP000199607">
    <property type="component" value="Unassembled WGS sequence"/>
</dbReference>
<keyword evidence="9" id="KW-0762">Sugar transport</keyword>
<dbReference type="STRING" id="553466.SAMN04487950_1848"/>
<dbReference type="AlphaFoldDB" id="A0A1I4E263"/>
<evidence type="ECO:0000256" key="6">
    <source>
        <dbReference type="ARBA" id="ARBA00023136"/>
    </source>
</evidence>
<evidence type="ECO:0000256" key="2">
    <source>
        <dbReference type="ARBA" id="ARBA00022448"/>
    </source>
</evidence>
<feature type="transmembrane region" description="Helical" evidence="7">
    <location>
        <begin position="247"/>
        <end position="268"/>
    </location>
</feature>
<dbReference type="PANTHER" id="PTHR32243:SF18">
    <property type="entry name" value="INNER MEMBRANE ABC TRANSPORTER PERMEASE PROTEIN YCJP"/>
    <property type="match status" value="1"/>
</dbReference>
<evidence type="ECO:0000256" key="7">
    <source>
        <dbReference type="RuleBase" id="RU363032"/>
    </source>
</evidence>
<dbReference type="RefSeq" id="WP_089868702.1">
    <property type="nucleotide sequence ID" value="NZ_FOTC01000002.1"/>
</dbReference>
<keyword evidence="3" id="KW-1003">Cell membrane</keyword>
<comment type="similarity">
    <text evidence="7">Belongs to the binding-protein-dependent transport system permease family.</text>
</comment>
<evidence type="ECO:0000256" key="4">
    <source>
        <dbReference type="ARBA" id="ARBA00022692"/>
    </source>
</evidence>
<feature type="transmembrane region" description="Helical" evidence="7">
    <location>
        <begin position="148"/>
        <end position="167"/>
    </location>
</feature>
<name>A0A1I4E263_9EURY</name>
<organism evidence="9 10">
    <name type="scientific">Halogranum rubrum</name>
    <dbReference type="NCBI Taxonomy" id="553466"/>
    <lineage>
        <taxon>Archaea</taxon>
        <taxon>Methanobacteriati</taxon>
        <taxon>Methanobacteriota</taxon>
        <taxon>Stenosarchaea group</taxon>
        <taxon>Halobacteria</taxon>
        <taxon>Halobacteriales</taxon>
        <taxon>Haloferacaceae</taxon>
    </lineage>
</organism>
<comment type="subcellular location">
    <subcellularLocation>
        <location evidence="1 7">Cell membrane</location>
        <topology evidence="1 7">Multi-pass membrane protein</topology>
    </subcellularLocation>
</comment>
<reference evidence="10" key="1">
    <citation type="submission" date="2016-10" db="EMBL/GenBank/DDBJ databases">
        <authorList>
            <person name="Varghese N."/>
            <person name="Submissions S."/>
        </authorList>
    </citation>
    <scope>NUCLEOTIDE SEQUENCE [LARGE SCALE GENOMIC DNA]</scope>
    <source>
        <strain evidence="10">CGMCC 1.7738</strain>
    </source>
</reference>
<evidence type="ECO:0000259" key="8">
    <source>
        <dbReference type="PROSITE" id="PS50928"/>
    </source>
</evidence>
<accession>A0A1I4E263</accession>
<keyword evidence="6 7" id="KW-0472">Membrane</keyword>
<dbReference type="SUPFAM" id="SSF161098">
    <property type="entry name" value="MetI-like"/>
    <property type="match status" value="1"/>
</dbReference>
<evidence type="ECO:0000256" key="3">
    <source>
        <dbReference type="ARBA" id="ARBA00022475"/>
    </source>
</evidence>
<sequence>MSVRDRVGFESDGFYKFVTGVLTLFLVSISVFPILYTFLMTFRPANEFYSNDVQLFPTNPTLDNWTFAFAELGDALVNSFLIATGTTLLSLLIIVPGAYVFGRKQFPGKKYFFYIIIVALMFPYILLIVPISDFWFTLGLYDTIPGLWISYQLFVAPFAIWILRDYFAKLPRNIEESAQIYGCTQFTAFIRVILPMAGPAIVAIAFLSFLTAWNDFLMSSILTTGTGPRPAVVELFITVAGGDTSDWGLITAETLIIGIPPTVLYLWARQYLSESFEMS</sequence>
<evidence type="ECO:0000313" key="9">
    <source>
        <dbReference type="EMBL" id="SFK99948.1"/>
    </source>
</evidence>
<keyword evidence="2 7" id="KW-0813">Transport</keyword>
<evidence type="ECO:0000313" key="10">
    <source>
        <dbReference type="Proteomes" id="UP000199607"/>
    </source>
</evidence>
<dbReference type="InterPro" id="IPR035906">
    <property type="entry name" value="MetI-like_sf"/>
</dbReference>
<feature type="transmembrane region" description="Helical" evidence="7">
    <location>
        <begin position="75"/>
        <end position="99"/>
    </location>
</feature>
<evidence type="ECO:0000256" key="1">
    <source>
        <dbReference type="ARBA" id="ARBA00004651"/>
    </source>
</evidence>
<feature type="domain" description="ABC transmembrane type-1" evidence="8">
    <location>
        <begin position="76"/>
        <end position="268"/>
    </location>
</feature>
<feature type="transmembrane region" description="Helical" evidence="7">
    <location>
        <begin position="111"/>
        <end position="136"/>
    </location>
</feature>
<dbReference type="Pfam" id="PF00528">
    <property type="entry name" value="BPD_transp_1"/>
    <property type="match status" value="1"/>
</dbReference>
<keyword evidence="10" id="KW-1185">Reference proteome</keyword>
<evidence type="ECO:0000256" key="5">
    <source>
        <dbReference type="ARBA" id="ARBA00022989"/>
    </source>
</evidence>
<dbReference type="InterPro" id="IPR050901">
    <property type="entry name" value="BP-dep_ABC_trans_perm"/>
</dbReference>
<gene>
    <name evidence="9" type="ORF">SAMN04487950_1848</name>
</gene>
<dbReference type="GO" id="GO:0055085">
    <property type="term" value="P:transmembrane transport"/>
    <property type="evidence" value="ECO:0007669"/>
    <property type="project" value="InterPro"/>
</dbReference>
<dbReference type="EMBL" id="FOTC01000002">
    <property type="protein sequence ID" value="SFK99948.1"/>
    <property type="molecule type" value="Genomic_DNA"/>
</dbReference>
<dbReference type="PANTHER" id="PTHR32243">
    <property type="entry name" value="MALTOSE TRANSPORT SYSTEM PERMEASE-RELATED"/>
    <property type="match status" value="1"/>
</dbReference>
<dbReference type="PROSITE" id="PS50928">
    <property type="entry name" value="ABC_TM1"/>
    <property type="match status" value="1"/>
</dbReference>